<keyword evidence="3" id="KW-1185">Reference proteome</keyword>
<dbReference type="RefSeq" id="WP_121222093.1">
    <property type="nucleotide sequence ID" value="NZ_JBIUBA010000010.1"/>
</dbReference>
<evidence type="ECO:0000313" key="2">
    <source>
        <dbReference type="EMBL" id="RKT69958.1"/>
    </source>
</evidence>
<accession>A0A495XEJ0</accession>
<name>A0A495XEJ0_9PSEU</name>
<dbReference type="EMBL" id="RBXR01000001">
    <property type="protein sequence ID" value="RKT69958.1"/>
    <property type="molecule type" value="Genomic_DNA"/>
</dbReference>
<dbReference type="Proteomes" id="UP000272729">
    <property type="component" value="Unassembled WGS sequence"/>
</dbReference>
<feature type="compositionally biased region" description="Polar residues" evidence="1">
    <location>
        <begin position="1"/>
        <end position="12"/>
    </location>
</feature>
<protein>
    <submittedName>
        <fullName evidence="2">Uncharacterized protein</fullName>
    </submittedName>
</protein>
<dbReference type="OrthoDB" id="3688701at2"/>
<evidence type="ECO:0000256" key="1">
    <source>
        <dbReference type="SAM" id="MobiDB-lite"/>
    </source>
</evidence>
<comment type="caution">
    <text evidence="2">The sequence shown here is derived from an EMBL/GenBank/DDBJ whole genome shotgun (WGS) entry which is preliminary data.</text>
</comment>
<sequence>MTDPQRSPSENDQPFIPEGDPLDLPAGQLTTVDADTWYYFRAQFLTEDGTNAFGYFHPVGPNPSTSFWDYICMRTWLENACQFKLEDTDERGWSKWLIRADGNHLCLKATLWYYRASAYTTRFAIVDGLLYNDYKGGPAGAVWDQTLVSPAYYVGQNLGERYNLTQCQLIPVGAEAEAPTPAGAGAPGAVTPS</sequence>
<evidence type="ECO:0000313" key="3">
    <source>
        <dbReference type="Proteomes" id="UP000272729"/>
    </source>
</evidence>
<gene>
    <name evidence="2" type="ORF">DFJ66_3197</name>
</gene>
<reference evidence="2 3" key="1">
    <citation type="submission" date="2018-10" db="EMBL/GenBank/DDBJ databases">
        <title>Sequencing the genomes of 1000 actinobacteria strains.</title>
        <authorList>
            <person name="Klenk H.-P."/>
        </authorList>
    </citation>
    <scope>NUCLEOTIDE SEQUENCE [LARGE SCALE GENOMIC DNA]</scope>
    <source>
        <strain evidence="2 3">DSM 43911</strain>
    </source>
</reference>
<dbReference type="AlphaFoldDB" id="A0A495XEJ0"/>
<proteinExistence type="predicted"/>
<feature type="region of interest" description="Disordered" evidence="1">
    <location>
        <begin position="1"/>
        <end position="23"/>
    </location>
</feature>
<organism evidence="2 3">
    <name type="scientific">Saccharothrix variisporea</name>
    <dbReference type="NCBI Taxonomy" id="543527"/>
    <lineage>
        <taxon>Bacteria</taxon>
        <taxon>Bacillati</taxon>
        <taxon>Actinomycetota</taxon>
        <taxon>Actinomycetes</taxon>
        <taxon>Pseudonocardiales</taxon>
        <taxon>Pseudonocardiaceae</taxon>
        <taxon>Saccharothrix</taxon>
    </lineage>
</organism>